<accession>A0A8K0PD18</accession>
<feature type="transmembrane region" description="Helical" evidence="6">
    <location>
        <begin position="161"/>
        <end position="180"/>
    </location>
</feature>
<feature type="transmembrane region" description="Helical" evidence="6">
    <location>
        <begin position="352"/>
        <end position="374"/>
    </location>
</feature>
<feature type="transmembrane region" description="Helical" evidence="6">
    <location>
        <begin position="416"/>
        <end position="435"/>
    </location>
</feature>
<dbReference type="OrthoDB" id="413079at2759"/>
<keyword evidence="8" id="KW-1185">Reference proteome</keyword>
<dbReference type="InterPro" id="IPR051788">
    <property type="entry name" value="MFS_Transporter"/>
</dbReference>
<dbReference type="EMBL" id="JAESVG020000008">
    <property type="protein sequence ID" value="KAG8625186.1"/>
    <property type="molecule type" value="Genomic_DNA"/>
</dbReference>
<sequence>MTTTTSPNGPVELEARGGTGLQGDGSSEDTNIKRADVLRIATAGFSFFVAGVHDGSLGTLIPYITRTYQISTGSIATIYCTIFSGWLIAFLTNSLLMQYISFGAMLVLGATLQLVSHILRIWLVPFPVFAVAFMFASLGQAYQDTHANTFVAGIKTTAHRWLGLIHACYAGGLLVGPFVATSVASAPQNRWWLFYSFPAFLSLVNLVVTAIHFKPFIGIRLRGRWVGPWTAASEHLMHDSETRSFVKVALKDMQNTMSSRTTWIISIFFLFYLGSVITASGWIVEYLVVVRGGHLAEMGYVPAGFNGGAFLGRLLLTEPTQRLGERWTVFSYCIICIGLQVVFWLVPNIIAASVVVSVMGFFLGPFFAAGVSVASRLFADDVKSSALSFVFVLGQVGGSVFPAMTGLIAAKAGVQVLQPTLLGLLSATACTWMLVPRKATAHRD</sequence>
<feature type="transmembrane region" description="Helical" evidence="6">
    <location>
        <begin position="386"/>
        <end position="410"/>
    </location>
</feature>
<evidence type="ECO:0000256" key="4">
    <source>
        <dbReference type="ARBA" id="ARBA00023136"/>
    </source>
</evidence>
<dbReference type="FunFam" id="1.20.1250.20:FF:000286">
    <property type="entry name" value="MFS efflux transporter"/>
    <property type="match status" value="1"/>
</dbReference>
<dbReference type="Gene3D" id="1.20.1250.20">
    <property type="entry name" value="MFS general substrate transporter like domains"/>
    <property type="match status" value="2"/>
</dbReference>
<feature type="transmembrane region" description="Helical" evidence="6">
    <location>
        <begin position="70"/>
        <end position="89"/>
    </location>
</feature>
<keyword evidence="3 6" id="KW-1133">Transmembrane helix</keyword>
<feature type="transmembrane region" description="Helical" evidence="6">
    <location>
        <begin position="192"/>
        <end position="213"/>
    </location>
</feature>
<feature type="transmembrane region" description="Helical" evidence="6">
    <location>
        <begin position="121"/>
        <end position="141"/>
    </location>
</feature>
<gene>
    <name evidence="7" type="ORF">KVT40_006937</name>
</gene>
<evidence type="ECO:0000313" key="7">
    <source>
        <dbReference type="EMBL" id="KAG8625186.1"/>
    </source>
</evidence>
<dbReference type="GO" id="GO:0022857">
    <property type="term" value="F:transmembrane transporter activity"/>
    <property type="evidence" value="ECO:0007669"/>
    <property type="project" value="InterPro"/>
</dbReference>
<comment type="caution">
    <text evidence="7">The sequence shown here is derived from an EMBL/GenBank/DDBJ whole genome shotgun (WGS) entry which is preliminary data.</text>
</comment>
<feature type="transmembrane region" description="Helical" evidence="6">
    <location>
        <begin position="328"/>
        <end position="346"/>
    </location>
</feature>
<evidence type="ECO:0000256" key="5">
    <source>
        <dbReference type="SAM" id="MobiDB-lite"/>
    </source>
</evidence>
<evidence type="ECO:0000313" key="8">
    <source>
        <dbReference type="Proteomes" id="UP000809789"/>
    </source>
</evidence>
<dbReference type="InterPro" id="IPR036259">
    <property type="entry name" value="MFS_trans_sf"/>
</dbReference>
<dbReference type="PANTHER" id="PTHR23514">
    <property type="entry name" value="BYPASS OF STOP CODON PROTEIN 6"/>
    <property type="match status" value="1"/>
</dbReference>
<dbReference type="Pfam" id="PF07690">
    <property type="entry name" value="MFS_1"/>
    <property type="match status" value="1"/>
</dbReference>
<comment type="subcellular location">
    <subcellularLocation>
        <location evidence="1">Membrane</location>
        <topology evidence="1">Multi-pass membrane protein</topology>
    </subcellularLocation>
</comment>
<evidence type="ECO:0000256" key="1">
    <source>
        <dbReference type="ARBA" id="ARBA00004141"/>
    </source>
</evidence>
<name>A0A8K0PD18_9PEZI</name>
<dbReference type="GO" id="GO:0016020">
    <property type="term" value="C:membrane"/>
    <property type="evidence" value="ECO:0007669"/>
    <property type="project" value="UniProtKB-SubCell"/>
</dbReference>
<proteinExistence type="predicted"/>
<dbReference type="SUPFAM" id="SSF103473">
    <property type="entry name" value="MFS general substrate transporter"/>
    <property type="match status" value="1"/>
</dbReference>
<feature type="transmembrane region" description="Helical" evidence="6">
    <location>
        <begin position="299"/>
        <end position="316"/>
    </location>
</feature>
<feature type="transmembrane region" description="Helical" evidence="6">
    <location>
        <begin position="263"/>
        <end position="284"/>
    </location>
</feature>
<evidence type="ECO:0000256" key="2">
    <source>
        <dbReference type="ARBA" id="ARBA00022692"/>
    </source>
</evidence>
<organism evidence="7 8">
    <name type="scientific">Elsinoe batatas</name>
    <dbReference type="NCBI Taxonomy" id="2601811"/>
    <lineage>
        <taxon>Eukaryota</taxon>
        <taxon>Fungi</taxon>
        <taxon>Dikarya</taxon>
        <taxon>Ascomycota</taxon>
        <taxon>Pezizomycotina</taxon>
        <taxon>Dothideomycetes</taxon>
        <taxon>Dothideomycetidae</taxon>
        <taxon>Myriangiales</taxon>
        <taxon>Elsinoaceae</taxon>
        <taxon>Elsinoe</taxon>
    </lineage>
</organism>
<protein>
    <recommendedName>
        <fullName evidence="9">Major facilitator superfamily (MFS) profile domain-containing protein</fullName>
    </recommendedName>
</protein>
<feature type="region of interest" description="Disordered" evidence="5">
    <location>
        <begin position="1"/>
        <end position="28"/>
    </location>
</feature>
<dbReference type="AlphaFoldDB" id="A0A8K0PD18"/>
<keyword evidence="4 6" id="KW-0472">Membrane</keyword>
<dbReference type="PANTHER" id="PTHR23514:SF16">
    <property type="entry name" value="TRANSPORTER, PUTATIVE (AFU_ORTHOLOGUE AFUA_2G17270)-RELATED"/>
    <property type="match status" value="1"/>
</dbReference>
<evidence type="ECO:0000256" key="3">
    <source>
        <dbReference type="ARBA" id="ARBA00022989"/>
    </source>
</evidence>
<keyword evidence="2 6" id="KW-0812">Transmembrane</keyword>
<reference evidence="7" key="1">
    <citation type="submission" date="2021-07" db="EMBL/GenBank/DDBJ databases">
        <title>Elsinoe batatas strain:CRI-CJ2 Genome sequencing and assembly.</title>
        <authorList>
            <person name="Huang L."/>
        </authorList>
    </citation>
    <scope>NUCLEOTIDE SEQUENCE</scope>
    <source>
        <strain evidence="7">CRI-CJ2</strain>
    </source>
</reference>
<evidence type="ECO:0008006" key="9">
    <source>
        <dbReference type="Google" id="ProtNLM"/>
    </source>
</evidence>
<dbReference type="InterPro" id="IPR011701">
    <property type="entry name" value="MFS"/>
</dbReference>
<evidence type="ECO:0000256" key="6">
    <source>
        <dbReference type="SAM" id="Phobius"/>
    </source>
</evidence>
<dbReference type="Proteomes" id="UP000809789">
    <property type="component" value="Unassembled WGS sequence"/>
</dbReference>